<dbReference type="EMBL" id="UZAU01000056">
    <property type="status" value="NOT_ANNOTATED_CDS"/>
    <property type="molecule type" value="Genomic_DNA"/>
</dbReference>
<dbReference type="Gramene" id="evm.model.01.2053">
    <property type="protein sequence ID" value="cds.evm.model.01.2053"/>
    <property type="gene ID" value="evm.TU.01.2053"/>
</dbReference>
<sequence length="272" mass="30410">MPSHVSRLEDKLTDAQNKIKELEQKVNSTSRDYNIQTKALNKKIITVANLEKKLKQHQDLQEKAETFKRATLEKLKSSKIKILAKLKEAKNEDDRAQVLPYILELKTIEHATKEIIKEDVEAIPSNDVIQEGSSLPSSEIDPADEVPASGQSPTSDVPVIEASIENQLDLVQELTDPDMVVTWPSNASGVAPGGYGFPVTFIYCMRDITVIRFALELQNFFCSGNDLRSILELPFFGSLVEEWHYIRGKIFRAFICEVCAVEVFVDGAGSTP</sequence>
<keyword evidence="1" id="KW-0175">Coiled coil</keyword>
<feature type="coiled-coil region" evidence="1">
    <location>
        <begin position="5"/>
        <end position="92"/>
    </location>
</feature>
<dbReference type="EnsemblPlants" id="evm.model.01.2053">
    <property type="protein sequence ID" value="cds.evm.model.01.2053"/>
    <property type="gene ID" value="evm.TU.01.2053"/>
</dbReference>
<evidence type="ECO:0000313" key="3">
    <source>
        <dbReference type="EnsemblPlants" id="cds.evm.model.01.2053"/>
    </source>
</evidence>
<reference evidence="3" key="1">
    <citation type="submission" date="2018-11" db="EMBL/GenBank/DDBJ databases">
        <authorList>
            <person name="Grassa J C."/>
        </authorList>
    </citation>
    <scope>NUCLEOTIDE SEQUENCE [LARGE SCALE GENOMIC DNA]</scope>
</reference>
<evidence type="ECO:0000313" key="4">
    <source>
        <dbReference type="Proteomes" id="UP000596661"/>
    </source>
</evidence>
<proteinExistence type="predicted"/>
<reference evidence="3" key="2">
    <citation type="submission" date="2021-03" db="UniProtKB">
        <authorList>
            <consortium name="EnsemblPlants"/>
        </authorList>
    </citation>
    <scope>IDENTIFICATION</scope>
</reference>
<dbReference type="Proteomes" id="UP000596661">
    <property type="component" value="Chromosome 1"/>
</dbReference>
<dbReference type="AlphaFoldDB" id="A0A803NJJ1"/>
<accession>A0A803NJJ1</accession>
<feature type="region of interest" description="Disordered" evidence="2">
    <location>
        <begin position="129"/>
        <end position="155"/>
    </location>
</feature>
<protein>
    <submittedName>
        <fullName evidence="3">Uncharacterized protein</fullName>
    </submittedName>
</protein>
<organism evidence="3 4">
    <name type="scientific">Cannabis sativa</name>
    <name type="common">Hemp</name>
    <name type="synonym">Marijuana</name>
    <dbReference type="NCBI Taxonomy" id="3483"/>
    <lineage>
        <taxon>Eukaryota</taxon>
        <taxon>Viridiplantae</taxon>
        <taxon>Streptophyta</taxon>
        <taxon>Embryophyta</taxon>
        <taxon>Tracheophyta</taxon>
        <taxon>Spermatophyta</taxon>
        <taxon>Magnoliopsida</taxon>
        <taxon>eudicotyledons</taxon>
        <taxon>Gunneridae</taxon>
        <taxon>Pentapetalae</taxon>
        <taxon>rosids</taxon>
        <taxon>fabids</taxon>
        <taxon>Rosales</taxon>
        <taxon>Cannabaceae</taxon>
        <taxon>Cannabis</taxon>
    </lineage>
</organism>
<evidence type="ECO:0000256" key="1">
    <source>
        <dbReference type="SAM" id="Coils"/>
    </source>
</evidence>
<evidence type="ECO:0000256" key="2">
    <source>
        <dbReference type="SAM" id="MobiDB-lite"/>
    </source>
</evidence>
<name>A0A803NJJ1_CANSA</name>
<keyword evidence="4" id="KW-1185">Reference proteome</keyword>